<feature type="transmembrane region" description="Helical" evidence="1">
    <location>
        <begin position="39"/>
        <end position="57"/>
    </location>
</feature>
<dbReference type="PANTHER" id="PTHR37304">
    <property type="entry name" value="MEMBRANE PROTEIN-RELATED"/>
    <property type="match status" value="1"/>
</dbReference>
<comment type="caution">
    <text evidence="2">The sequence shown here is derived from an EMBL/GenBank/DDBJ whole genome shotgun (WGS) entry which is preliminary data.</text>
</comment>
<reference evidence="2 3" key="1">
    <citation type="journal article" date="2016" name="Nat. Commun.">
        <title>Thousands of microbial genomes shed light on interconnected biogeochemical processes in an aquifer system.</title>
        <authorList>
            <person name="Anantharaman K."/>
            <person name="Brown C.T."/>
            <person name="Hug L.A."/>
            <person name="Sharon I."/>
            <person name="Castelle C.J."/>
            <person name="Probst A.J."/>
            <person name="Thomas B.C."/>
            <person name="Singh A."/>
            <person name="Wilkins M.J."/>
            <person name="Karaoz U."/>
            <person name="Brodie E.L."/>
            <person name="Williams K.H."/>
            <person name="Hubbard S.S."/>
            <person name="Banfield J.F."/>
        </authorList>
    </citation>
    <scope>NUCLEOTIDE SEQUENCE [LARGE SCALE GENOMIC DNA]</scope>
</reference>
<keyword evidence="1" id="KW-0812">Transmembrane</keyword>
<dbReference type="InterPro" id="IPR007211">
    <property type="entry name" value="DUF378"/>
</dbReference>
<dbReference type="AlphaFoldDB" id="A0A1F5P4E1"/>
<proteinExistence type="predicted"/>
<feature type="transmembrane region" description="Helical" evidence="1">
    <location>
        <begin position="7"/>
        <end position="27"/>
    </location>
</feature>
<evidence type="ECO:0000256" key="1">
    <source>
        <dbReference type="SAM" id="Phobius"/>
    </source>
</evidence>
<organism evidence="2 3">
    <name type="scientific">Candidatus Doudnabacteria bacterium RIFCSPHIGHO2_02_FULL_46_11</name>
    <dbReference type="NCBI Taxonomy" id="1817832"/>
    <lineage>
        <taxon>Bacteria</taxon>
        <taxon>Candidatus Doudnaibacteriota</taxon>
    </lineage>
</organism>
<gene>
    <name evidence="2" type="ORF">A3J48_04240</name>
</gene>
<dbReference type="PANTHER" id="PTHR37304:SF1">
    <property type="entry name" value="MEMBRANE PROTEIN"/>
    <property type="match status" value="1"/>
</dbReference>
<evidence type="ECO:0000313" key="3">
    <source>
        <dbReference type="Proteomes" id="UP000176786"/>
    </source>
</evidence>
<sequence>MKSLGMIAMILVVVGAINWGLVGLFEFDVVEAIFGDMSGISRVVYTLVGLSGVYVVAAKPGMMKG</sequence>
<dbReference type="Proteomes" id="UP000176786">
    <property type="component" value="Unassembled WGS sequence"/>
</dbReference>
<keyword evidence="1" id="KW-0472">Membrane</keyword>
<accession>A0A1F5P4E1</accession>
<keyword evidence="1" id="KW-1133">Transmembrane helix</keyword>
<evidence type="ECO:0000313" key="2">
    <source>
        <dbReference type="EMBL" id="OGE84743.1"/>
    </source>
</evidence>
<protein>
    <submittedName>
        <fullName evidence="2">DUF378 domain-containing protein</fullName>
    </submittedName>
</protein>
<dbReference type="Pfam" id="PF04070">
    <property type="entry name" value="DUF378"/>
    <property type="match status" value="1"/>
</dbReference>
<name>A0A1F5P4E1_9BACT</name>
<dbReference type="EMBL" id="MFES01000036">
    <property type="protein sequence ID" value="OGE84743.1"/>
    <property type="molecule type" value="Genomic_DNA"/>
</dbReference>